<dbReference type="PANTHER" id="PTHR38687:SF1">
    <property type="entry name" value="CELL DIVISION PROTEIN DEDD"/>
    <property type="match status" value="1"/>
</dbReference>
<comment type="caution">
    <text evidence="4">The sequence shown here is derived from an EMBL/GenBank/DDBJ whole genome shotgun (WGS) entry which is preliminary data.</text>
</comment>
<evidence type="ECO:0000313" key="5">
    <source>
        <dbReference type="Proteomes" id="UP000294599"/>
    </source>
</evidence>
<keyword evidence="2" id="KW-0472">Membrane</keyword>
<feature type="transmembrane region" description="Helical" evidence="2">
    <location>
        <begin position="20"/>
        <end position="42"/>
    </location>
</feature>
<dbReference type="InterPro" id="IPR007730">
    <property type="entry name" value="SPOR-like_dom"/>
</dbReference>
<dbReference type="PROSITE" id="PS51724">
    <property type="entry name" value="SPOR"/>
    <property type="match status" value="1"/>
</dbReference>
<reference evidence="4 5" key="1">
    <citation type="submission" date="2019-03" db="EMBL/GenBank/DDBJ databases">
        <title>Genomic Encyclopedia of Type Strains, Phase IV (KMG-IV): sequencing the most valuable type-strain genomes for metagenomic binning, comparative biology and taxonomic classification.</title>
        <authorList>
            <person name="Goeker M."/>
        </authorList>
    </citation>
    <scope>NUCLEOTIDE SEQUENCE [LARGE SCALE GENOMIC DNA]</scope>
    <source>
        <strain evidence="4 5">DSM 21944</strain>
    </source>
</reference>
<dbReference type="OrthoDB" id="8558195at2"/>
<evidence type="ECO:0000313" key="4">
    <source>
        <dbReference type="EMBL" id="TCS98435.1"/>
    </source>
</evidence>
<evidence type="ECO:0000256" key="2">
    <source>
        <dbReference type="SAM" id="Phobius"/>
    </source>
</evidence>
<dbReference type="SUPFAM" id="SSF110997">
    <property type="entry name" value="Sporulation related repeat"/>
    <property type="match status" value="1"/>
</dbReference>
<keyword evidence="2" id="KW-1133">Transmembrane helix</keyword>
<evidence type="ECO:0000259" key="3">
    <source>
        <dbReference type="PROSITE" id="PS51724"/>
    </source>
</evidence>
<name>A0A4S3KX05_9GAMM</name>
<dbReference type="GO" id="GO:0042834">
    <property type="term" value="F:peptidoglycan binding"/>
    <property type="evidence" value="ECO:0007669"/>
    <property type="project" value="InterPro"/>
</dbReference>
<dbReference type="GO" id="GO:0032153">
    <property type="term" value="C:cell division site"/>
    <property type="evidence" value="ECO:0007669"/>
    <property type="project" value="TreeGrafter"/>
</dbReference>
<dbReference type="Gene3D" id="3.30.70.1070">
    <property type="entry name" value="Sporulation related repeat"/>
    <property type="match status" value="1"/>
</dbReference>
<dbReference type="GO" id="GO:0030428">
    <property type="term" value="C:cell septum"/>
    <property type="evidence" value="ECO:0007669"/>
    <property type="project" value="TreeGrafter"/>
</dbReference>
<keyword evidence="5" id="KW-1185">Reference proteome</keyword>
<dbReference type="EMBL" id="SMAF01000008">
    <property type="protein sequence ID" value="TCS98435.1"/>
    <property type="molecule type" value="Genomic_DNA"/>
</dbReference>
<dbReference type="Pfam" id="PF05036">
    <property type="entry name" value="SPOR"/>
    <property type="match status" value="1"/>
</dbReference>
<feature type="compositionally biased region" description="Low complexity" evidence="1">
    <location>
        <begin position="54"/>
        <end position="71"/>
    </location>
</feature>
<protein>
    <submittedName>
        <fullName evidence="4">Sporulation related protein</fullName>
    </submittedName>
</protein>
<accession>A0A4S3KX05</accession>
<dbReference type="InterPro" id="IPR036680">
    <property type="entry name" value="SPOR-like_sf"/>
</dbReference>
<dbReference type="AlphaFoldDB" id="A0A4S3KX05"/>
<proteinExistence type="predicted"/>
<sequence length="202" mass="21218">MARRTSHARRGKSGNGIPAWLWLVAGIALGLGLALAAIYGGIAPSLRQSPDMPQPAAASRAPAGDAAEAPPTGTGKPRYDFYTVLPEMEVLIPDSELREQVRAETPATGTAAVAPVAPPETVTAVRYRLQAGSYRDPRPAEEAKARLALLGITATVQSVNVNGATYHRIYVGPFNSAAEVERVKQQLADNGVQAITVKEASP</sequence>
<dbReference type="PANTHER" id="PTHR38687">
    <property type="entry name" value="CELL DIVISION PROTEIN DEDD-RELATED"/>
    <property type="match status" value="1"/>
</dbReference>
<feature type="domain" description="SPOR" evidence="3">
    <location>
        <begin position="121"/>
        <end position="199"/>
    </location>
</feature>
<dbReference type="Proteomes" id="UP000294599">
    <property type="component" value="Unassembled WGS sequence"/>
</dbReference>
<gene>
    <name evidence="4" type="ORF">EDC25_10814</name>
</gene>
<feature type="region of interest" description="Disordered" evidence="1">
    <location>
        <begin position="49"/>
        <end position="78"/>
    </location>
</feature>
<organism evidence="4 5">
    <name type="scientific">Pseudofulvimonas gallinarii</name>
    <dbReference type="NCBI Taxonomy" id="634155"/>
    <lineage>
        <taxon>Bacteria</taxon>
        <taxon>Pseudomonadati</taxon>
        <taxon>Pseudomonadota</taxon>
        <taxon>Gammaproteobacteria</taxon>
        <taxon>Lysobacterales</taxon>
        <taxon>Rhodanobacteraceae</taxon>
        <taxon>Pseudofulvimonas</taxon>
    </lineage>
</organism>
<evidence type="ECO:0000256" key="1">
    <source>
        <dbReference type="SAM" id="MobiDB-lite"/>
    </source>
</evidence>
<dbReference type="GO" id="GO:0032506">
    <property type="term" value="P:cytokinetic process"/>
    <property type="evidence" value="ECO:0007669"/>
    <property type="project" value="TreeGrafter"/>
</dbReference>
<dbReference type="InterPro" id="IPR052521">
    <property type="entry name" value="Cell_div_SPOR-domain"/>
</dbReference>
<dbReference type="RefSeq" id="WP_123522470.1">
    <property type="nucleotide sequence ID" value="NZ_JBHLWF010000087.1"/>
</dbReference>
<keyword evidence="2" id="KW-0812">Transmembrane</keyword>